<sequence length="78" mass="8289">MHIGCHRDLCAVSGQHGVIQLFGAARVRNGGTAGFNLLAQVRVKLKGDLQGIIFKKGGVLRCVLCHGDFDLKRAAFAG</sequence>
<proteinExistence type="predicted"/>
<dbReference type="EMBL" id="VSSQ01133607">
    <property type="protein sequence ID" value="MPN59507.1"/>
    <property type="molecule type" value="Genomic_DNA"/>
</dbReference>
<gene>
    <name evidence="1" type="ORF">SDC9_207228</name>
</gene>
<evidence type="ECO:0000313" key="1">
    <source>
        <dbReference type="EMBL" id="MPN59507.1"/>
    </source>
</evidence>
<accession>A0A645J7Y1</accession>
<dbReference type="AlphaFoldDB" id="A0A645J7Y1"/>
<comment type="caution">
    <text evidence="1">The sequence shown here is derived from an EMBL/GenBank/DDBJ whole genome shotgun (WGS) entry which is preliminary data.</text>
</comment>
<reference evidence="1" key="1">
    <citation type="submission" date="2019-08" db="EMBL/GenBank/DDBJ databases">
        <authorList>
            <person name="Kucharzyk K."/>
            <person name="Murdoch R.W."/>
            <person name="Higgins S."/>
            <person name="Loffler F."/>
        </authorList>
    </citation>
    <scope>NUCLEOTIDE SEQUENCE</scope>
</reference>
<protein>
    <submittedName>
        <fullName evidence="1">Uncharacterized protein</fullName>
    </submittedName>
</protein>
<name>A0A645J7Y1_9ZZZZ</name>
<organism evidence="1">
    <name type="scientific">bioreactor metagenome</name>
    <dbReference type="NCBI Taxonomy" id="1076179"/>
    <lineage>
        <taxon>unclassified sequences</taxon>
        <taxon>metagenomes</taxon>
        <taxon>ecological metagenomes</taxon>
    </lineage>
</organism>